<dbReference type="Proteomes" id="UP001141336">
    <property type="component" value="Unassembled WGS sequence"/>
</dbReference>
<evidence type="ECO:0000259" key="3">
    <source>
        <dbReference type="Pfam" id="PF18204"/>
    </source>
</evidence>
<dbReference type="EMBL" id="JAPTGC010000014">
    <property type="protein sequence ID" value="MCZ0863303.1"/>
    <property type="molecule type" value="Genomic_DNA"/>
</dbReference>
<evidence type="ECO:0000256" key="2">
    <source>
        <dbReference type="SAM" id="Phobius"/>
    </source>
</evidence>
<evidence type="ECO:0000256" key="1">
    <source>
        <dbReference type="ARBA" id="ARBA00022729"/>
    </source>
</evidence>
<organism evidence="4 5">
    <name type="scientific">Methanocorpusculum vombati</name>
    <dbReference type="NCBI Taxonomy" id="3002864"/>
    <lineage>
        <taxon>Archaea</taxon>
        <taxon>Methanobacteriati</taxon>
        <taxon>Methanobacteriota</taxon>
        <taxon>Stenosarchaea group</taxon>
        <taxon>Methanomicrobia</taxon>
        <taxon>Methanomicrobiales</taxon>
        <taxon>Methanocorpusculaceae</taxon>
        <taxon>Methanocorpusculum</taxon>
    </lineage>
</organism>
<dbReference type="RefSeq" id="WP_268923565.1">
    <property type="nucleotide sequence ID" value="NZ_JAPTGC010000014.1"/>
</dbReference>
<name>A0ABT4ING3_9EURY</name>
<evidence type="ECO:0000313" key="5">
    <source>
        <dbReference type="Proteomes" id="UP001141336"/>
    </source>
</evidence>
<feature type="domain" description="PGF-CTERM archaeal protein-sorting signal" evidence="3">
    <location>
        <begin position="27"/>
        <end position="48"/>
    </location>
</feature>
<dbReference type="Pfam" id="PF18204">
    <property type="entry name" value="PGF-CTERM"/>
    <property type="match status" value="1"/>
</dbReference>
<keyword evidence="2" id="KW-0472">Membrane</keyword>
<gene>
    <name evidence="4" type="ORF">O0S09_08600</name>
</gene>
<dbReference type="InterPro" id="IPR026371">
    <property type="entry name" value="PGF_CTERM"/>
</dbReference>
<sequence>MFTVTISGKSLLQPPPVVPATTPPIQTPGFGAFIAHAGLGAVALPVLRRN</sequence>
<keyword evidence="5" id="KW-1185">Reference proteome</keyword>
<evidence type="ECO:0000313" key="4">
    <source>
        <dbReference type="EMBL" id="MCZ0863303.1"/>
    </source>
</evidence>
<reference evidence="4" key="1">
    <citation type="submission" date="2022-12" db="EMBL/GenBank/DDBJ databases">
        <title>Isolation and characterisation of novel Methanocorpusculum spp. from native Australian herbivores indicates the genus is ancestrally host-associated.</title>
        <authorList>
            <person name="Volmer J.G."/>
            <person name="Soo R.M."/>
            <person name="Evans P.N."/>
            <person name="Hoedt E.C."/>
            <person name="Astorga Alsina A.L."/>
            <person name="Woodcroft B.J."/>
            <person name="Tyson G.W."/>
            <person name="Hugenholtz P."/>
            <person name="Morrison M."/>
        </authorList>
    </citation>
    <scope>NUCLEOTIDE SEQUENCE</scope>
    <source>
        <strain evidence="4">CW153</strain>
    </source>
</reference>
<accession>A0ABT4ING3</accession>
<protein>
    <submittedName>
        <fullName evidence="4">PGF-CTERM sorting domain-containing protein</fullName>
    </submittedName>
</protein>
<proteinExistence type="predicted"/>
<keyword evidence="2" id="KW-0812">Transmembrane</keyword>
<keyword evidence="2" id="KW-1133">Transmembrane helix</keyword>
<comment type="caution">
    <text evidence="4">The sequence shown here is derived from an EMBL/GenBank/DDBJ whole genome shotgun (WGS) entry which is preliminary data.</text>
</comment>
<keyword evidence="1" id="KW-0732">Signal</keyword>
<feature type="transmembrane region" description="Helical" evidence="2">
    <location>
        <begin position="29"/>
        <end position="47"/>
    </location>
</feature>